<comment type="subunit">
    <text evidence="2">Interacts with ODC1 and thereby sterically blocks ODC homodimerization.</text>
</comment>
<evidence type="ECO:0000256" key="4">
    <source>
        <dbReference type="ARBA" id="ARBA00022758"/>
    </source>
</evidence>
<dbReference type="InterPro" id="IPR038581">
    <property type="entry name" value="ODC_AZ_sf"/>
</dbReference>
<sequence>DVTQKERTDHDKPNSINDYNRKTSIDSTQSIDSDDDDLDLTDTPSYEILEHISDGTNSDVIEKILKQKQPTRITLKLHVTEHTYSTWETVFNHDNHILYVALPSTLSHEASKHSFISLLEFAEERLECRAVILCFRKNRSDRASLVRTFLFLGFQTLGPSQSALLVHPRGAGGQMPADDDNMFMIYSIE</sequence>
<dbReference type="PANTHER" id="PTHR10279">
    <property type="entry name" value="ORNITHINE DECARBOXYLASE ANTIZYME"/>
    <property type="match status" value="1"/>
</dbReference>
<comment type="similarity">
    <text evidence="1">Belongs to the ODC antizyme family.</text>
</comment>
<feature type="non-terminal residue" evidence="6">
    <location>
        <position position="1"/>
    </location>
</feature>
<keyword evidence="4" id="KW-0688">Ribosomal frameshifting</keyword>
<dbReference type="GO" id="GO:0008073">
    <property type="term" value="F:ornithine decarboxylase inhibitor activity"/>
    <property type="evidence" value="ECO:0007669"/>
    <property type="project" value="InterPro"/>
</dbReference>
<protein>
    <recommendedName>
        <fullName evidence="3">Ornithine decarboxylase antizyme</fullName>
    </recommendedName>
</protein>
<dbReference type="Gene3D" id="3.40.630.60">
    <property type="match status" value="1"/>
</dbReference>
<organism evidence="6">
    <name type="scientific">Simulium nigrimanum</name>
    <name type="common">Black fly</name>
    <dbReference type="NCBI Taxonomy" id="683695"/>
    <lineage>
        <taxon>Eukaryota</taxon>
        <taxon>Metazoa</taxon>
        <taxon>Ecdysozoa</taxon>
        <taxon>Arthropoda</taxon>
        <taxon>Hexapoda</taxon>
        <taxon>Insecta</taxon>
        <taxon>Pterygota</taxon>
        <taxon>Neoptera</taxon>
        <taxon>Endopterygota</taxon>
        <taxon>Diptera</taxon>
        <taxon>Nematocera</taxon>
        <taxon>Chironomoidea</taxon>
        <taxon>Simuliidae</taxon>
        <taxon>Simulium</taxon>
    </lineage>
</organism>
<evidence type="ECO:0000256" key="3">
    <source>
        <dbReference type="ARBA" id="ARBA00017712"/>
    </source>
</evidence>
<proteinExistence type="evidence at transcript level"/>
<evidence type="ECO:0000256" key="2">
    <source>
        <dbReference type="ARBA" id="ARBA00011836"/>
    </source>
</evidence>
<dbReference type="GO" id="GO:0075523">
    <property type="term" value="P:viral translational frameshifting"/>
    <property type="evidence" value="ECO:0007669"/>
    <property type="project" value="UniProtKB-KW"/>
</dbReference>
<dbReference type="Pfam" id="PF02100">
    <property type="entry name" value="ODC_AZ"/>
    <property type="match status" value="1"/>
</dbReference>
<evidence type="ECO:0000313" key="6">
    <source>
        <dbReference type="EMBL" id="ACZ28370.1"/>
    </source>
</evidence>
<evidence type="ECO:0000256" key="5">
    <source>
        <dbReference type="SAM" id="MobiDB-lite"/>
    </source>
</evidence>
<feature type="region of interest" description="Disordered" evidence="5">
    <location>
        <begin position="1"/>
        <end position="37"/>
    </location>
</feature>
<dbReference type="SUPFAM" id="SSF55729">
    <property type="entry name" value="Acyl-CoA N-acyltransferases (Nat)"/>
    <property type="match status" value="1"/>
</dbReference>
<dbReference type="GO" id="GO:0005737">
    <property type="term" value="C:cytoplasm"/>
    <property type="evidence" value="ECO:0007669"/>
    <property type="project" value="TreeGrafter"/>
</dbReference>
<feature type="compositionally biased region" description="Basic and acidic residues" evidence="5">
    <location>
        <begin position="1"/>
        <end position="24"/>
    </location>
</feature>
<dbReference type="InterPro" id="IPR002993">
    <property type="entry name" value="ODC_AZ"/>
</dbReference>
<dbReference type="InterPro" id="IPR016181">
    <property type="entry name" value="Acyl_CoA_acyltransferase"/>
</dbReference>
<dbReference type="AlphaFoldDB" id="D1FQB5"/>
<dbReference type="GO" id="GO:0005634">
    <property type="term" value="C:nucleus"/>
    <property type="evidence" value="ECO:0007669"/>
    <property type="project" value="TreeGrafter"/>
</dbReference>
<reference evidence="6" key="1">
    <citation type="submission" date="2009-10" db="EMBL/GenBank/DDBJ databases">
        <title>An Insight into the Sialotranscriptome of Simulium nigrimanum, a Black Fly Associated with Fogo Selvagem in South America.</title>
        <authorList>
            <person name="Ribeiro J.M.C."/>
            <person name="Valenzuela J.G."/>
            <person name="Pham V.M."/>
            <person name="Kleeman L."/>
            <person name="Barbian K.D."/>
            <person name="Favreau A.J."/>
            <person name="Eaton D.P."/>
            <person name="Aoki V."/>
            <person name="Hans-Filho G."/>
            <person name="Rivitti E.A."/>
            <person name="Diaz L.A."/>
        </authorList>
    </citation>
    <scope>NUCLEOTIDE SEQUENCE</scope>
    <source>
        <tissue evidence="6">Salivary glands</tissue>
    </source>
</reference>
<name>D1FQB5_SIMNI</name>
<accession>D1FQB5</accession>
<evidence type="ECO:0000256" key="1">
    <source>
        <dbReference type="ARBA" id="ARBA00008796"/>
    </source>
</evidence>
<dbReference type="PANTHER" id="PTHR10279:SF10">
    <property type="entry name" value="ORNITHINE DECARBOXYLASE ANTIZYME"/>
    <property type="match status" value="1"/>
</dbReference>
<dbReference type="GO" id="GO:0045732">
    <property type="term" value="P:positive regulation of protein catabolic process"/>
    <property type="evidence" value="ECO:0007669"/>
    <property type="project" value="TreeGrafter"/>
</dbReference>
<dbReference type="EMBL" id="EZ420015">
    <property type="protein sequence ID" value="ACZ28370.1"/>
    <property type="molecule type" value="mRNA"/>
</dbReference>